<gene>
    <name evidence="1" type="ORF">LTRI10_LOCUS2253</name>
</gene>
<sequence>MVEKFSLGTNEGCSNLDLPITGPIDSTFLRESEQLHRRTKRLGGLVEQACAQLAHNHLLTLEEREEIEEASHENFERTSSDMDFQPLPPPGLKLEDKVARACESYRLSLLEEKEEVEGALNDNHVELEELTPESSHSEDEQEGCIDDSHHLALLESNFEDQVTSAEEQDNPFYELSWHLALQTVLEDMNGKEEEVVEEEEVSIEEEEDLRCSHLDEINIEEGREVEVEE</sequence>
<accession>A0AAV2CF13</accession>
<protein>
    <submittedName>
        <fullName evidence="1">Uncharacterized protein</fullName>
    </submittedName>
</protein>
<dbReference type="EMBL" id="OZ034813">
    <property type="protein sequence ID" value="CAL1354443.1"/>
    <property type="molecule type" value="Genomic_DNA"/>
</dbReference>
<keyword evidence="2" id="KW-1185">Reference proteome</keyword>
<reference evidence="1 2" key="1">
    <citation type="submission" date="2024-04" db="EMBL/GenBank/DDBJ databases">
        <authorList>
            <person name="Fracassetti M."/>
        </authorList>
    </citation>
    <scope>NUCLEOTIDE SEQUENCE [LARGE SCALE GENOMIC DNA]</scope>
</reference>
<name>A0AAV2CF13_9ROSI</name>
<organism evidence="1 2">
    <name type="scientific">Linum trigynum</name>
    <dbReference type="NCBI Taxonomy" id="586398"/>
    <lineage>
        <taxon>Eukaryota</taxon>
        <taxon>Viridiplantae</taxon>
        <taxon>Streptophyta</taxon>
        <taxon>Embryophyta</taxon>
        <taxon>Tracheophyta</taxon>
        <taxon>Spermatophyta</taxon>
        <taxon>Magnoliopsida</taxon>
        <taxon>eudicotyledons</taxon>
        <taxon>Gunneridae</taxon>
        <taxon>Pentapetalae</taxon>
        <taxon>rosids</taxon>
        <taxon>fabids</taxon>
        <taxon>Malpighiales</taxon>
        <taxon>Linaceae</taxon>
        <taxon>Linum</taxon>
    </lineage>
</organism>
<dbReference type="AlphaFoldDB" id="A0AAV2CF13"/>
<dbReference type="Proteomes" id="UP001497516">
    <property type="component" value="Chromosome 1"/>
</dbReference>
<evidence type="ECO:0000313" key="2">
    <source>
        <dbReference type="Proteomes" id="UP001497516"/>
    </source>
</evidence>
<evidence type="ECO:0000313" key="1">
    <source>
        <dbReference type="EMBL" id="CAL1354443.1"/>
    </source>
</evidence>
<proteinExistence type="predicted"/>